<feature type="region of interest" description="Disordered" evidence="1">
    <location>
        <begin position="1"/>
        <end position="22"/>
    </location>
</feature>
<organism evidence="2 3">
    <name type="scientific">Cladophialophora bantiana (strain ATCC 10958 / CBS 173.52 / CDC B-1940 / NIH 8579)</name>
    <name type="common">Xylohypha bantiana</name>
    <dbReference type="NCBI Taxonomy" id="1442370"/>
    <lineage>
        <taxon>Eukaryota</taxon>
        <taxon>Fungi</taxon>
        <taxon>Dikarya</taxon>
        <taxon>Ascomycota</taxon>
        <taxon>Pezizomycotina</taxon>
        <taxon>Eurotiomycetes</taxon>
        <taxon>Chaetothyriomycetidae</taxon>
        <taxon>Chaetothyriales</taxon>
        <taxon>Herpotrichiellaceae</taxon>
        <taxon>Cladophialophora</taxon>
    </lineage>
</organism>
<dbReference type="AlphaFoldDB" id="A0A0D2G5N3"/>
<dbReference type="RefSeq" id="XP_016620581.1">
    <property type="nucleotide sequence ID" value="XM_016762968.1"/>
</dbReference>
<accession>A0A0D2G5N3</accession>
<dbReference type="Proteomes" id="UP000053789">
    <property type="component" value="Unassembled WGS sequence"/>
</dbReference>
<gene>
    <name evidence="2" type="ORF">Z519_05227</name>
</gene>
<sequence length="159" mass="18057">MNTWTSDNKLPGSSGKADSRRYPSVPGSFFVSSRPDGTLSREEHHNYYETERGPLRMVLDFFPVRQQYKGGDWIRRGAAVYDAADISCFEDSRYTTLRENRSSQESVLLDSGLDFMDRRIFKTLTTRGRCDGSTLVIMAVTFVVQKDLALPGHRALHLV</sequence>
<evidence type="ECO:0000313" key="3">
    <source>
        <dbReference type="Proteomes" id="UP000053789"/>
    </source>
</evidence>
<evidence type="ECO:0000313" key="2">
    <source>
        <dbReference type="EMBL" id="KIW93912.1"/>
    </source>
</evidence>
<dbReference type="HOGENOM" id="CLU_1660539_0_0_1"/>
<dbReference type="VEuPathDB" id="FungiDB:Z519_05227"/>
<keyword evidence="3" id="KW-1185">Reference proteome</keyword>
<dbReference type="GeneID" id="27698155"/>
<evidence type="ECO:0000256" key="1">
    <source>
        <dbReference type="SAM" id="MobiDB-lite"/>
    </source>
</evidence>
<dbReference type="EMBL" id="KN846986">
    <property type="protein sequence ID" value="KIW93912.1"/>
    <property type="molecule type" value="Genomic_DNA"/>
</dbReference>
<dbReference type="OrthoDB" id="2851338at2759"/>
<name>A0A0D2G5N3_CLAB1</name>
<reference evidence="2" key="1">
    <citation type="submission" date="2015-01" db="EMBL/GenBank/DDBJ databases">
        <title>The Genome Sequence of Cladophialophora bantiana CBS 173.52.</title>
        <authorList>
            <consortium name="The Broad Institute Genomics Platform"/>
            <person name="Cuomo C."/>
            <person name="de Hoog S."/>
            <person name="Gorbushina A."/>
            <person name="Stielow B."/>
            <person name="Teixiera M."/>
            <person name="Abouelleil A."/>
            <person name="Chapman S.B."/>
            <person name="Priest M."/>
            <person name="Young S.K."/>
            <person name="Wortman J."/>
            <person name="Nusbaum C."/>
            <person name="Birren B."/>
        </authorList>
    </citation>
    <scope>NUCLEOTIDE SEQUENCE [LARGE SCALE GENOMIC DNA]</scope>
    <source>
        <strain evidence="2">CBS 173.52</strain>
    </source>
</reference>
<proteinExistence type="predicted"/>
<protein>
    <submittedName>
        <fullName evidence="2">Uncharacterized protein</fullName>
    </submittedName>
</protein>